<dbReference type="PRINTS" id="PR00032">
    <property type="entry name" value="HTHARAC"/>
</dbReference>
<dbReference type="InterPro" id="IPR020449">
    <property type="entry name" value="Tscrpt_reg_AraC-type_HTH"/>
</dbReference>
<accession>A0A1E3AYG3</accession>
<dbReference type="Pfam" id="PF12833">
    <property type="entry name" value="HTH_18"/>
    <property type="match status" value="1"/>
</dbReference>
<dbReference type="InterPro" id="IPR009057">
    <property type="entry name" value="Homeodomain-like_sf"/>
</dbReference>
<dbReference type="Gene3D" id="1.10.10.60">
    <property type="entry name" value="Homeodomain-like"/>
    <property type="match status" value="2"/>
</dbReference>
<dbReference type="Gene3D" id="3.40.50.2300">
    <property type="match status" value="1"/>
</dbReference>
<feature type="modified residue" description="4-aspartylphosphate" evidence="6">
    <location>
        <position position="54"/>
    </location>
</feature>
<dbReference type="RefSeq" id="WP_069156236.1">
    <property type="nucleotide sequence ID" value="NZ_JBKXXQ010000003.1"/>
</dbReference>
<dbReference type="PANTHER" id="PTHR43280">
    <property type="entry name" value="ARAC-FAMILY TRANSCRIPTIONAL REGULATOR"/>
    <property type="match status" value="1"/>
</dbReference>
<evidence type="ECO:0000259" key="7">
    <source>
        <dbReference type="PROSITE" id="PS01124"/>
    </source>
</evidence>
<dbReference type="SMART" id="SM00342">
    <property type="entry name" value="HTH_ARAC"/>
    <property type="match status" value="1"/>
</dbReference>
<evidence type="ECO:0000256" key="2">
    <source>
        <dbReference type="ARBA" id="ARBA00023015"/>
    </source>
</evidence>
<organism evidence="9 10">
    <name type="scientific">Eisenbergiella tayi</name>
    <dbReference type="NCBI Taxonomy" id="1432052"/>
    <lineage>
        <taxon>Bacteria</taxon>
        <taxon>Bacillati</taxon>
        <taxon>Bacillota</taxon>
        <taxon>Clostridia</taxon>
        <taxon>Lachnospirales</taxon>
        <taxon>Lachnospiraceae</taxon>
        <taxon>Eisenbergiella</taxon>
    </lineage>
</organism>
<keyword evidence="3" id="KW-0238">DNA-binding</keyword>
<dbReference type="InterPro" id="IPR018062">
    <property type="entry name" value="HTH_AraC-typ_CS"/>
</dbReference>
<evidence type="ECO:0000256" key="4">
    <source>
        <dbReference type="ARBA" id="ARBA00023163"/>
    </source>
</evidence>
<keyword evidence="2" id="KW-0805">Transcription regulation</keyword>
<dbReference type="GO" id="GO:0000160">
    <property type="term" value="P:phosphorelay signal transduction system"/>
    <property type="evidence" value="ECO:0007669"/>
    <property type="project" value="InterPro"/>
</dbReference>
<reference evidence="9 10" key="1">
    <citation type="submission" date="2016-07" db="EMBL/GenBank/DDBJ databases">
        <title>Characterization of isolates of Eisenbergiella tayi derived from blood cultures, using whole genome sequencing.</title>
        <authorList>
            <person name="Burdz T."/>
            <person name="Wiebe D."/>
            <person name="Huynh C."/>
            <person name="Bernard K."/>
        </authorList>
    </citation>
    <scope>NUCLEOTIDE SEQUENCE [LARGE SCALE GENOMIC DNA]</scope>
    <source>
        <strain evidence="9 10">NML 120489</strain>
    </source>
</reference>
<dbReference type="Pfam" id="PF00072">
    <property type="entry name" value="Response_reg"/>
    <property type="match status" value="1"/>
</dbReference>
<dbReference type="PANTHER" id="PTHR43280:SF10">
    <property type="entry name" value="REGULATORY PROTEIN POCR"/>
    <property type="match status" value="1"/>
</dbReference>
<name>A0A1E3AYG3_9FIRM</name>
<comment type="caution">
    <text evidence="9">The sequence shown here is derived from an EMBL/GenBank/DDBJ whole genome shotgun (WGS) entry which is preliminary data.</text>
</comment>
<evidence type="ECO:0000259" key="8">
    <source>
        <dbReference type="PROSITE" id="PS50110"/>
    </source>
</evidence>
<dbReference type="InterPro" id="IPR001789">
    <property type="entry name" value="Sig_transdc_resp-reg_receiver"/>
</dbReference>
<dbReference type="SUPFAM" id="SSF52172">
    <property type="entry name" value="CheY-like"/>
    <property type="match status" value="1"/>
</dbReference>
<evidence type="ECO:0000256" key="6">
    <source>
        <dbReference type="PROSITE-ProRule" id="PRU00169"/>
    </source>
</evidence>
<dbReference type="SMART" id="SM00448">
    <property type="entry name" value="REC"/>
    <property type="match status" value="1"/>
</dbReference>
<feature type="domain" description="Response regulatory" evidence="8">
    <location>
        <begin position="2"/>
        <end position="120"/>
    </location>
</feature>
<dbReference type="AlphaFoldDB" id="A0A1E3AYG3"/>
<keyword evidence="4" id="KW-0804">Transcription</keyword>
<dbReference type="InterPro" id="IPR011006">
    <property type="entry name" value="CheY-like_superfamily"/>
</dbReference>
<keyword evidence="6" id="KW-0597">Phosphoprotein</keyword>
<evidence type="ECO:0000256" key="5">
    <source>
        <dbReference type="ARBA" id="ARBA00024867"/>
    </source>
</evidence>
<evidence type="ECO:0000256" key="1">
    <source>
        <dbReference type="ARBA" id="ARBA00018672"/>
    </source>
</evidence>
<gene>
    <name evidence="9" type="ORF">BEH84_01464</name>
</gene>
<evidence type="ECO:0000313" key="10">
    <source>
        <dbReference type="Proteomes" id="UP000095003"/>
    </source>
</evidence>
<dbReference type="Proteomes" id="UP000095003">
    <property type="component" value="Unassembled WGS sequence"/>
</dbReference>
<dbReference type="PROSITE" id="PS50110">
    <property type="entry name" value="RESPONSE_REGULATORY"/>
    <property type="match status" value="1"/>
</dbReference>
<dbReference type="CDD" id="cd17536">
    <property type="entry name" value="REC_YesN-like"/>
    <property type="match status" value="1"/>
</dbReference>
<sequence>MKVLLVDDEAVQLRGLCKYVHWGEYGCEQPHCAGSGKEALRKIAETTYDIVITDVSMPEMNGLEMIVQCKKRMTELPCFVILSGFDEFAYAQEAIRLGVRFYVLKPIKVEEIEEVLKTIYLENQQKLMGENDAKNSIAAGAFHPVIFGVVQYIDKEYAENVSIQDLSEKFAINSSYLSSLFKKEVNMNISTYITKVRMRNAVRYLKEGKYRISEIAEMVGYQTPAYFSEQFRKEFGCNPKDYKF</sequence>
<dbReference type="EMBL" id="MCGI01000001">
    <property type="protein sequence ID" value="ODM13745.1"/>
    <property type="molecule type" value="Genomic_DNA"/>
</dbReference>
<proteinExistence type="predicted"/>
<dbReference type="PROSITE" id="PS00041">
    <property type="entry name" value="HTH_ARAC_FAMILY_1"/>
    <property type="match status" value="1"/>
</dbReference>
<dbReference type="GO" id="GO:0043565">
    <property type="term" value="F:sequence-specific DNA binding"/>
    <property type="evidence" value="ECO:0007669"/>
    <property type="project" value="InterPro"/>
</dbReference>
<feature type="domain" description="HTH araC/xylS-type" evidence="7">
    <location>
        <begin position="147"/>
        <end position="244"/>
    </location>
</feature>
<dbReference type="InterPro" id="IPR018060">
    <property type="entry name" value="HTH_AraC"/>
</dbReference>
<comment type="function">
    <text evidence="5">May play the central regulatory role in sporulation. It may be an element of the effector pathway responsible for the activation of sporulation genes in response to nutritional stress. Spo0A may act in concert with spo0H (a sigma factor) to control the expression of some genes that are critical to the sporulation process.</text>
</comment>
<dbReference type="SUPFAM" id="SSF46689">
    <property type="entry name" value="Homeodomain-like"/>
    <property type="match status" value="2"/>
</dbReference>
<dbReference type="PROSITE" id="PS01124">
    <property type="entry name" value="HTH_ARAC_FAMILY_2"/>
    <property type="match status" value="1"/>
</dbReference>
<evidence type="ECO:0000256" key="3">
    <source>
        <dbReference type="ARBA" id="ARBA00023125"/>
    </source>
</evidence>
<dbReference type="GO" id="GO:0003700">
    <property type="term" value="F:DNA-binding transcription factor activity"/>
    <property type="evidence" value="ECO:0007669"/>
    <property type="project" value="InterPro"/>
</dbReference>
<evidence type="ECO:0000313" key="9">
    <source>
        <dbReference type="EMBL" id="ODM13745.1"/>
    </source>
</evidence>
<protein>
    <recommendedName>
        <fullName evidence="1">Stage 0 sporulation protein A homolog</fullName>
    </recommendedName>
</protein>